<dbReference type="SUPFAM" id="SSF51445">
    <property type="entry name" value="(Trans)glycosidases"/>
    <property type="match status" value="1"/>
</dbReference>
<dbReference type="InterPro" id="IPR017853">
    <property type="entry name" value="GH"/>
</dbReference>
<dbReference type="PANTHER" id="PTHR30620">
    <property type="entry name" value="PERIPLASMIC BETA-GLUCOSIDASE-RELATED"/>
    <property type="match status" value="1"/>
</dbReference>
<dbReference type="AlphaFoldDB" id="A0A382J7N1"/>
<reference evidence="4" key="1">
    <citation type="submission" date="2018-05" db="EMBL/GenBank/DDBJ databases">
        <authorList>
            <person name="Lanie J.A."/>
            <person name="Ng W.-L."/>
            <person name="Kazmierczak K.M."/>
            <person name="Andrzejewski T.M."/>
            <person name="Davidsen T.M."/>
            <person name="Wayne K.J."/>
            <person name="Tettelin H."/>
            <person name="Glass J.I."/>
            <person name="Rusch D."/>
            <person name="Podicherti R."/>
            <person name="Tsui H.-C.T."/>
            <person name="Winkler M.E."/>
        </authorList>
    </citation>
    <scope>NUCLEOTIDE SEQUENCE</scope>
</reference>
<dbReference type="Gene3D" id="3.20.20.300">
    <property type="entry name" value="Glycoside hydrolase, family 3, N-terminal domain"/>
    <property type="match status" value="1"/>
</dbReference>
<dbReference type="InterPro" id="IPR001764">
    <property type="entry name" value="Glyco_hydro_3_N"/>
</dbReference>
<protein>
    <recommendedName>
        <fullName evidence="3">Glycoside hydrolase family 3 N-terminal domain-containing protein</fullName>
    </recommendedName>
</protein>
<accession>A0A382J7N1</accession>
<evidence type="ECO:0000256" key="1">
    <source>
        <dbReference type="ARBA" id="ARBA00005336"/>
    </source>
</evidence>
<evidence type="ECO:0000313" key="4">
    <source>
        <dbReference type="EMBL" id="SVC08080.1"/>
    </source>
</evidence>
<evidence type="ECO:0000259" key="3">
    <source>
        <dbReference type="Pfam" id="PF00933"/>
    </source>
</evidence>
<name>A0A382J7N1_9ZZZZ</name>
<dbReference type="InterPro" id="IPR036962">
    <property type="entry name" value="Glyco_hydro_3_N_sf"/>
</dbReference>
<feature type="non-terminal residue" evidence="4">
    <location>
        <position position="349"/>
    </location>
</feature>
<dbReference type="PANTHER" id="PTHR30620:SF77">
    <property type="entry name" value="LYSOSOMAL BETA GLUCOSIDASE-LIKE"/>
    <property type="match status" value="1"/>
</dbReference>
<gene>
    <name evidence="4" type="ORF">METZ01_LOCUS260934</name>
</gene>
<dbReference type="InterPro" id="IPR051915">
    <property type="entry name" value="Cellulose_Degrad_GH3"/>
</dbReference>
<dbReference type="GO" id="GO:0008422">
    <property type="term" value="F:beta-glucosidase activity"/>
    <property type="evidence" value="ECO:0007669"/>
    <property type="project" value="TreeGrafter"/>
</dbReference>
<dbReference type="InterPro" id="IPR019800">
    <property type="entry name" value="Glyco_hydro_3_AS"/>
</dbReference>
<organism evidence="4">
    <name type="scientific">marine metagenome</name>
    <dbReference type="NCBI Taxonomy" id="408172"/>
    <lineage>
        <taxon>unclassified sequences</taxon>
        <taxon>metagenomes</taxon>
        <taxon>ecological metagenomes</taxon>
    </lineage>
</organism>
<dbReference type="Pfam" id="PF00933">
    <property type="entry name" value="Glyco_hydro_3"/>
    <property type="match status" value="1"/>
</dbReference>
<keyword evidence="2" id="KW-0378">Hydrolase</keyword>
<dbReference type="GO" id="GO:0009251">
    <property type="term" value="P:glucan catabolic process"/>
    <property type="evidence" value="ECO:0007669"/>
    <property type="project" value="TreeGrafter"/>
</dbReference>
<dbReference type="PRINTS" id="PR00133">
    <property type="entry name" value="GLHYDRLASE3"/>
</dbReference>
<feature type="domain" description="Glycoside hydrolase family 3 N-terminal" evidence="3">
    <location>
        <begin position="52"/>
        <end position="339"/>
    </location>
</feature>
<dbReference type="EMBL" id="UINC01072442">
    <property type="protein sequence ID" value="SVC08080.1"/>
    <property type="molecule type" value="Genomic_DNA"/>
</dbReference>
<sequence length="349" mass="37792">HLMRVLSQAGKFGKRRTSLMNSLEIWPDTKVSIGNSEGIEHDVKQILSVMSLEQKVGQIIQADIRYITPDEAAEYFIGSVLSGGGAPPNEDQYASLLDWVSLADQYHHASVKGGSPIPIIWGVDAVHGHNNLYGATLFPHNIGIGATRDLELVRRIAEASAVELAISGIKWSFAPTLAVARDDRWGRTYESYSEDPDLVARYAAPNIEGYQGLPGTSGFLANGKVLATAKHFLGDGGTAGGIDQGNTECDEATLFALHGKPYVDALRAGAQIVMASFSSWNGLKLHGHHYLLEVVLKSKMGFDGFVISDWNGHGQLPVVSNEYGVIAVNSGIDMLMAPEGWRQLWHDTV</sequence>
<proteinExistence type="inferred from homology"/>
<evidence type="ECO:0000256" key="2">
    <source>
        <dbReference type="ARBA" id="ARBA00022801"/>
    </source>
</evidence>
<feature type="non-terminal residue" evidence="4">
    <location>
        <position position="1"/>
    </location>
</feature>
<comment type="similarity">
    <text evidence="1">Belongs to the glycosyl hydrolase 3 family.</text>
</comment>
<dbReference type="PROSITE" id="PS00775">
    <property type="entry name" value="GLYCOSYL_HYDROL_F3"/>
    <property type="match status" value="1"/>
</dbReference>